<evidence type="ECO:0000256" key="1">
    <source>
        <dbReference type="SAM" id="MobiDB-lite"/>
    </source>
</evidence>
<comment type="caution">
    <text evidence="2">The sequence shown here is derived from an EMBL/GenBank/DDBJ whole genome shotgun (WGS) entry which is preliminary data.</text>
</comment>
<reference evidence="2 3" key="1">
    <citation type="submission" date="2021-06" db="EMBL/GenBank/DDBJ databases">
        <authorList>
            <person name="Kallberg Y."/>
            <person name="Tangrot J."/>
            <person name="Rosling A."/>
        </authorList>
    </citation>
    <scope>NUCLEOTIDE SEQUENCE [LARGE SCALE GENOMIC DNA]</scope>
    <source>
        <strain evidence="2 3">120-4 pot B 10/14</strain>
    </source>
</reference>
<dbReference type="EMBL" id="CAJVQB010067829">
    <property type="protein sequence ID" value="CAG8842070.1"/>
    <property type="molecule type" value="Genomic_DNA"/>
</dbReference>
<name>A0ABN7WW53_GIGMA</name>
<sequence length="131" mass="15015">IDDDAKEHIAKKMKTTVVPITEILQMPPLEDNNSFDFDLAEPTAQFLLEDTINKQQQNVKMKTTSDIIVESDSEFLHQVLPEATLPKPTYSAIGSGKNTIPYNRTPTRNHIWVKRPSREKTNENVTKPKRR</sequence>
<feature type="compositionally biased region" description="Polar residues" evidence="1">
    <location>
        <begin position="96"/>
        <end position="108"/>
    </location>
</feature>
<evidence type="ECO:0000313" key="2">
    <source>
        <dbReference type="EMBL" id="CAG8842070.1"/>
    </source>
</evidence>
<feature type="region of interest" description="Disordered" evidence="1">
    <location>
        <begin position="88"/>
        <end position="131"/>
    </location>
</feature>
<protein>
    <submittedName>
        <fullName evidence="2">7019_t:CDS:1</fullName>
    </submittedName>
</protein>
<evidence type="ECO:0000313" key="3">
    <source>
        <dbReference type="Proteomes" id="UP000789901"/>
    </source>
</evidence>
<gene>
    <name evidence="2" type="ORF">GMARGA_LOCUS35793</name>
</gene>
<feature type="non-terminal residue" evidence="2">
    <location>
        <position position="1"/>
    </location>
</feature>
<organism evidence="2 3">
    <name type="scientific">Gigaspora margarita</name>
    <dbReference type="NCBI Taxonomy" id="4874"/>
    <lineage>
        <taxon>Eukaryota</taxon>
        <taxon>Fungi</taxon>
        <taxon>Fungi incertae sedis</taxon>
        <taxon>Mucoromycota</taxon>
        <taxon>Glomeromycotina</taxon>
        <taxon>Glomeromycetes</taxon>
        <taxon>Diversisporales</taxon>
        <taxon>Gigasporaceae</taxon>
        <taxon>Gigaspora</taxon>
    </lineage>
</organism>
<proteinExistence type="predicted"/>
<keyword evidence="3" id="KW-1185">Reference proteome</keyword>
<dbReference type="Proteomes" id="UP000789901">
    <property type="component" value="Unassembled WGS sequence"/>
</dbReference>
<accession>A0ABN7WW53</accession>